<evidence type="ECO:0000313" key="2">
    <source>
        <dbReference type="Proteomes" id="UP000636709"/>
    </source>
</evidence>
<organism evidence="1 2">
    <name type="scientific">Digitaria exilis</name>
    <dbReference type="NCBI Taxonomy" id="1010633"/>
    <lineage>
        <taxon>Eukaryota</taxon>
        <taxon>Viridiplantae</taxon>
        <taxon>Streptophyta</taxon>
        <taxon>Embryophyta</taxon>
        <taxon>Tracheophyta</taxon>
        <taxon>Spermatophyta</taxon>
        <taxon>Magnoliopsida</taxon>
        <taxon>Liliopsida</taxon>
        <taxon>Poales</taxon>
        <taxon>Poaceae</taxon>
        <taxon>PACMAD clade</taxon>
        <taxon>Panicoideae</taxon>
        <taxon>Panicodae</taxon>
        <taxon>Paniceae</taxon>
        <taxon>Anthephorinae</taxon>
        <taxon>Digitaria</taxon>
    </lineage>
</organism>
<name>A0A835AFA3_9POAL</name>
<reference evidence="1" key="1">
    <citation type="submission" date="2020-07" db="EMBL/GenBank/DDBJ databases">
        <title>Genome sequence and genetic diversity analysis of an under-domesticated orphan crop, white fonio (Digitaria exilis).</title>
        <authorList>
            <person name="Bennetzen J.L."/>
            <person name="Chen S."/>
            <person name="Ma X."/>
            <person name="Wang X."/>
            <person name="Yssel A.E.J."/>
            <person name="Chaluvadi S.R."/>
            <person name="Johnson M."/>
            <person name="Gangashetty P."/>
            <person name="Hamidou F."/>
            <person name="Sanogo M.D."/>
            <person name="Zwaenepoel A."/>
            <person name="Wallace J."/>
            <person name="Van De Peer Y."/>
            <person name="Van Deynze A."/>
        </authorList>
    </citation>
    <scope>NUCLEOTIDE SEQUENCE</scope>
    <source>
        <tissue evidence="1">Leaves</tissue>
    </source>
</reference>
<evidence type="ECO:0000313" key="1">
    <source>
        <dbReference type="EMBL" id="KAF8660975.1"/>
    </source>
</evidence>
<dbReference type="EMBL" id="JACEFO010002417">
    <property type="protein sequence ID" value="KAF8660975.1"/>
    <property type="molecule type" value="Genomic_DNA"/>
</dbReference>
<proteinExistence type="predicted"/>
<comment type="caution">
    <text evidence="1">The sequence shown here is derived from an EMBL/GenBank/DDBJ whole genome shotgun (WGS) entry which is preliminary data.</text>
</comment>
<keyword evidence="2" id="KW-1185">Reference proteome</keyword>
<dbReference type="OrthoDB" id="705096at2759"/>
<sequence>MFDAEGTIIMLRHRCMQFVMESIHQNHMMHASVSAAHLKAEMQSFFEQNVGLEISCLLNQKTLCILKEQCKERIIQINTAHQKRIL</sequence>
<dbReference type="AlphaFoldDB" id="A0A835AFA3"/>
<gene>
    <name evidence="1" type="ORF">HU200_057310</name>
</gene>
<dbReference type="Proteomes" id="UP000636709">
    <property type="component" value="Unassembled WGS sequence"/>
</dbReference>
<accession>A0A835AFA3</accession>
<protein>
    <submittedName>
        <fullName evidence="1">Uncharacterized protein</fullName>
    </submittedName>
</protein>